<name>A0A7U4J7K0_9SPHN</name>
<evidence type="ECO:0000313" key="3">
    <source>
        <dbReference type="Proteomes" id="UP000032300"/>
    </source>
</evidence>
<evidence type="ECO:0000256" key="1">
    <source>
        <dbReference type="SAM" id="SignalP"/>
    </source>
</evidence>
<reference evidence="2 3" key="1">
    <citation type="journal article" date="2015" name="Int. J. Syst. Evol. Microbiol.">
        <title>Sphingomonas hengshuiensis sp. nov., isolated from lake wetland.</title>
        <authorList>
            <person name="Wei S."/>
            <person name="Wang T."/>
            <person name="Liu H."/>
            <person name="Zhang C."/>
            <person name="Guo J."/>
            <person name="Wang Q."/>
            <person name="Liang K."/>
            <person name="Zhang Z."/>
        </authorList>
    </citation>
    <scope>NUCLEOTIDE SEQUENCE [LARGE SCALE GENOMIC DNA]</scope>
    <source>
        <strain evidence="2 3">WHSC-8</strain>
    </source>
</reference>
<dbReference type="AlphaFoldDB" id="A0A7U4J7K0"/>
<dbReference type="EMBL" id="CP010836">
    <property type="protein sequence ID" value="AJP71701.1"/>
    <property type="molecule type" value="Genomic_DNA"/>
</dbReference>
<organism evidence="2 3">
    <name type="scientific">Sphingomonas hengshuiensis</name>
    <dbReference type="NCBI Taxonomy" id="1609977"/>
    <lineage>
        <taxon>Bacteria</taxon>
        <taxon>Pseudomonadati</taxon>
        <taxon>Pseudomonadota</taxon>
        <taxon>Alphaproteobacteria</taxon>
        <taxon>Sphingomonadales</taxon>
        <taxon>Sphingomonadaceae</taxon>
        <taxon>Sphingomonas</taxon>
    </lineage>
</organism>
<reference evidence="2 3" key="2">
    <citation type="submission" date="2015-02" db="EMBL/GenBank/DDBJ databases">
        <title>The complete genome of Sphingomonas hengshuiensis sp. WHSC-8 isolated from soil of Hengshui Lake.</title>
        <authorList>
            <person name="Wei S."/>
            <person name="Guo J."/>
            <person name="Su C."/>
            <person name="Wu R."/>
            <person name="Zhang Z."/>
            <person name="Liang K."/>
            <person name="Li H."/>
            <person name="Wang T."/>
            <person name="Liu H."/>
            <person name="Zhang C."/>
            <person name="Li Z."/>
            <person name="Wang Q."/>
            <person name="Meng J."/>
        </authorList>
    </citation>
    <scope>NUCLEOTIDE SEQUENCE [LARGE SCALE GENOMIC DNA]</scope>
    <source>
        <strain evidence="2 3">WHSC-8</strain>
    </source>
</reference>
<feature type="chain" id="PRO_5030813106" evidence="1">
    <location>
        <begin position="17"/>
        <end position="141"/>
    </location>
</feature>
<sequence>MLTVIASVAALTLASAAPIKPDQGFAMECTALSPSSQAKLDYGPHEGSEKVTLTGTIDTKRGGFNLSRISGTGIARTGWLPINKFDNSGPYASANWQGADGLYRFFGIHFVPKGGAFVMIGFTLRGGRKVMEYYSGYCTIS</sequence>
<proteinExistence type="predicted"/>
<protein>
    <submittedName>
        <fullName evidence="2">Uncharacterized protein</fullName>
    </submittedName>
</protein>
<dbReference type="Proteomes" id="UP000032300">
    <property type="component" value="Chromosome"/>
</dbReference>
<feature type="signal peptide" evidence="1">
    <location>
        <begin position="1"/>
        <end position="16"/>
    </location>
</feature>
<keyword evidence="3" id="KW-1185">Reference proteome</keyword>
<dbReference type="KEGG" id="sphi:TS85_07760"/>
<accession>A0A7U4J7K0</accession>
<keyword evidence="1" id="KW-0732">Signal</keyword>
<evidence type="ECO:0000313" key="2">
    <source>
        <dbReference type="EMBL" id="AJP71701.1"/>
    </source>
</evidence>
<gene>
    <name evidence="2" type="ORF">TS85_07760</name>
</gene>
<dbReference type="RefSeq" id="WP_044331462.1">
    <property type="nucleotide sequence ID" value="NZ_CP010836.1"/>
</dbReference>